<evidence type="ECO:0000256" key="13">
    <source>
        <dbReference type="RuleBase" id="RU003651"/>
    </source>
</evidence>
<sequence>MSRLLLRSIIKTKCNSVAKNSTNAGGPKGSNKDMFNLQEFWKKNIDQNPRNTKILLGIALAIGAYSSYQGRFKEVSWKEFYTDFLERGNVAKLEVWISNMSTLLHLVLLRKPAAQHHLGIEPESQVAVVYRNNPFLPHLGWIIPLGLLLVLSRAMGMRGMAGKGKEAKIEIMEFVNFLKNPKQYKDLGAKIPKGALLTGPPGTGKTLLARATAGEANVPFISVSGSEFIEMFVGVGPSRVRDMFETARKSAPCILFIDEIDAVGRKRGSKLGGGGHSEAENTLNQLLVEMDGFSSDESNVVVVGATNRVDVLDQALLRPGRFDRQIYIPVPDIKGRASIFRVHLMPLKTTLDKTELSRKLAAHTPGFSGADVANVCNEAALIAARDANTEIKMKNFEQAIERVIGGMERKFADPLLKVSIIPRGKALLCSVST</sequence>
<keyword evidence="6" id="KW-0479">Metal-binding</keyword>
<comment type="similarity">
    <text evidence="3">In the C-terminal section; belongs to the peptidase M41 family.</text>
</comment>
<dbReference type="Gene3D" id="3.40.50.300">
    <property type="entry name" value="P-loop containing nucleotide triphosphate hydrolases"/>
    <property type="match status" value="1"/>
</dbReference>
<comment type="subcellular location">
    <subcellularLocation>
        <location evidence="2">Mitochondrion</location>
    </subcellularLocation>
</comment>
<evidence type="ECO:0000256" key="4">
    <source>
        <dbReference type="ARBA" id="ARBA00010550"/>
    </source>
</evidence>
<dbReference type="PROSITE" id="PS00674">
    <property type="entry name" value="AAA"/>
    <property type="match status" value="1"/>
</dbReference>
<dbReference type="InterPro" id="IPR003593">
    <property type="entry name" value="AAA+_ATPase"/>
</dbReference>
<evidence type="ECO:0000256" key="2">
    <source>
        <dbReference type="ARBA" id="ARBA00004173"/>
    </source>
</evidence>
<keyword evidence="10 13" id="KW-0067">ATP-binding</keyword>
<organism evidence="15 16">
    <name type="scientific">Ditylenchus dipsaci</name>
    <dbReference type="NCBI Taxonomy" id="166011"/>
    <lineage>
        <taxon>Eukaryota</taxon>
        <taxon>Metazoa</taxon>
        <taxon>Ecdysozoa</taxon>
        <taxon>Nematoda</taxon>
        <taxon>Chromadorea</taxon>
        <taxon>Rhabditida</taxon>
        <taxon>Tylenchina</taxon>
        <taxon>Tylenchomorpha</taxon>
        <taxon>Sphaerularioidea</taxon>
        <taxon>Anguinidae</taxon>
        <taxon>Anguininae</taxon>
        <taxon>Ditylenchus</taxon>
    </lineage>
</organism>
<dbReference type="Pfam" id="PF00004">
    <property type="entry name" value="AAA"/>
    <property type="match status" value="1"/>
</dbReference>
<evidence type="ECO:0000313" key="16">
    <source>
        <dbReference type="WBParaSite" id="jg12809.2"/>
    </source>
</evidence>
<name>A0A915CUP5_9BILA</name>
<dbReference type="InterPro" id="IPR027417">
    <property type="entry name" value="P-loop_NTPase"/>
</dbReference>
<keyword evidence="15" id="KW-1185">Reference proteome</keyword>
<evidence type="ECO:0000256" key="11">
    <source>
        <dbReference type="ARBA" id="ARBA00023049"/>
    </source>
</evidence>
<keyword evidence="9" id="KW-0862">Zinc</keyword>
<evidence type="ECO:0000256" key="7">
    <source>
        <dbReference type="ARBA" id="ARBA00022741"/>
    </source>
</evidence>
<proteinExistence type="inferred from homology"/>
<dbReference type="GO" id="GO:0046872">
    <property type="term" value="F:metal ion binding"/>
    <property type="evidence" value="ECO:0007669"/>
    <property type="project" value="UniProtKB-KW"/>
</dbReference>
<dbReference type="GO" id="GO:0034982">
    <property type="term" value="P:mitochondrial protein processing"/>
    <property type="evidence" value="ECO:0007669"/>
    <property type="project" value="TreeGrafter"/>
</dbReference>
<comment type="similarity">
    <text evidence="13">Belongs to the AAA ATPase family.</text>
</comment>
<dbReference type="WBParaSite" id="jg12809.2">
    <property type="protein sequence ID" value="jg12809.2"/>
    <property type="gene ID" value="jg12809"/>
</dbReference>
<dbReference type="InterPro" id="IPR003959">
    <property type="entry name" value="ATPase_AAA_core"/>
</dbReference>
<dbReference type="SMART" id="SM00382">
    <property type="entry name" value="AAA"/>
    <property type="match status" value="1"/>
</dbReference>
<dbReference type="SUPFAM" id="SSF52540">
    <property type="entry name" value="P-loop containing nucleoside triphosphate hydrolases"/>
    <property type="match status" value="1"/>
</dbReference>
<dbReference type="FunFam" id="1.10.8.60:FF:000019">
    <property type="entry name" value="AFG3-like AAA ATPase 2"/>
    <property type="match status" value="1"/>
</dbReference>
<evidence type="ECO:0000256" key="5">
    <source>
        <dbReference type="ARBA" id="ARBA00022670"/>
    </source>
</evidence>
<keyword evidence="7 13" id="KW-0547">Nucleotide-binding</keyword>
<feature type="domain" description="AAA+ ATPase" evidence="14">
    <location>
        <begin position="191"/>
        <end position="332"/>
    </location>
</feature>
<evidence type="ECO:0000256" key="9">
    <source>
        <dbReference type="ARBA" id="ARBA00022833"/>
    </source>
</evidence>
<keyword evidence="11" id="KW-0482">Metalloprotease</keyword>
<comment type="cofactor">
    <cofactor evidence="1">
        <name>Zn(2+)</name>
        <dbReference type="ChEBI" id="CHEBI:29105"/>
    </cofactor>
</comment>
<dbReference type="InterPro" id="IPR050928">
    <property type="entry name" value="ATP-dep_Zn_Metalloprotease"/>
</dbReference>
<reference evidence="16" key="1">
    <citation type="submission" date="2022-11" db="UniProtKB">
        <authorList>
            <consortium name="WormBaseParasite"/>
        </authorList>
    </citation>
    <scope>IDENTIFICATION</scope>
</reference>
<dbReference type="Gene3D" id="1.10.8.60">
    <property type="match status" value="1"/>
</dbReference>
<keyword evidence="12" id="KW-0496">Mitochondrion</keyword>
<evidence type="ECO:0000256" key="10">
    <source>
        <dbReference type="ARBA" id="ARBA00022840"/>
    </source>
</evidence>
<keyword evidence="8" id="KW-0378">Hydrolase</keyword>
<dbReference type="InterPro" id="IPR041569">
    <property type="entry name" value="AAA_lid_3"/>
</dbReference>
<evidence type="ECO:0000256" key="8">
    <source>
        <dbReference type="ARBA" id="ARBA00022801"/>
    </source>
</evidence>
<dbReference type="GO" id="GO:0005745">
    <property type="term" value="C:m-AAA complex"/>
    <property type="evidence" value="ECO:0007669"/>
    <property type="project" value="TreeGrafter"/>
</dbReference>
<evidence type="ECO:0000256" key="6">
    <source>
        <dbReference type="ARBA" id="ARBA00022723"/>
    </source>
</evidence>
<dbReference type="CDD" id="cd19501">
    <property type="entry name" value="RecA-like_FtsH"/>
    <property type="match status" value="1"/>
</dbReference>
<evidence type="ECO:0000313" key="15">
    <source>
        <dbReference type="Proteomes" id="UP000887574"/>
    </source>
</evidence>
<evidence type="ECO:0000259" key="14">
    <source>
        <dbReference type="SMART" id="SM00382"/>
    </source>
</evidence>
<dbReference type="GO" id="GO:0008237">
    <property type="term" value="F:metallopeptidase activity"/>
    <property type="evidence" value="ECO:0007669"/>
    <property type="project" value="UniProtKB-KW"/>
</dbReference>
<accession>A0A915CUP5</accession>
<protein>
    <submittedName>
        <fullName evidence="16">AAA+ ATPase domain-containing protein</fullName>
    </submittedName>
</protein>
<evidence type="ECO:0000256" key="1">
    <source>
        <dbReference type="ARBA" id="ARBA00001947"/>
    </source>
</evidence>
<evidence type="ECO:0000256" key="12">
    <source>
        <dbReference type="ARBA" id="ARBA00023128"/>
    </source>
</evidence>
<evidence type="ECO:0000256" key="3">
    <source>
        <dbReference type="ARBA" id="ARBA00010044"/>
    </source>
</evidence>
<dbReference type="GO" id="GO:0016887">
    <property type="term" value="F:ATP hydrolysis activity"/>
    <property type="evidence" value="ECO:0007669"/>
    <property type="project" value="InterPro"/>
</dbReference>
<dbReference type="Pfam" id="PF17862">
    <property type="entry name" value="AAA_lid_3"/>
    <property type="match status" value="1"/>
</dbReference>
<comment type="similarity">
    <text evidence="4">In the N-terminal section; belongs to the AAA ATPase family.</text>
</comment>
<dbReference type="Proteomes" id="UP000887574">
    <property type="component" value="Unplaced"/>
</dbReference>
<keyword evidence="5" id="KW-0645">Protease</keyword>
<dbReference type="InterPro" id="IPR003960">
    <property type="entry name" value="ATPase_AAA_CS"/>
</dbReference>
<dbReference type="FunFam" id="3.40.50.300:FF:000001">
    <property type="entry name" value="ATP-dependent zinc metalloprotease FtsH"/>
    <property type="match status" value="1"/>
</dbReference>
<dbReference type="AlphaFoldDB" id="A0A915CUP5"/>
<dbReference type="PANTHER" id="PTHR43655:SF2">
    <property type="entry name" value="AFG3 LIKE MATRIX AAA PEPTIDASE SUBUNIT 2, ISOFORM A"/>
    <property type="match status" value="1"/>
</dbReference>
<dbReference type="PANTHER" id="PTHR43655">
    <property type="entry name" value="ATP-DEPENDENT PROTEASE"/>
    <property type="match status" value="1"/>
</dbReference>
<dbReference type="GO" id="GO:0005524">
    <property type="term" value="F:ATP binding"/>
    <property type="evidence" value="ECO:0007669"/>
    <property type="project" value="UniProtKB-KW"/>
</dbReference>